<accession>A9U4Z0</accession>
<sequence>MKHSGTSYYQAECNRQGHVLPTLNPVTIFQVLTKYMPGFPCEKLNDGMLTITSSNHQIKPTEALRDHHTKIKPSKTPHAISTRQQPETDRPTRHRRQSFTTLQPKPEKPEQQQLLPEDANPYPQTHLSRAVVDSCHLGTTGTSFHEKLPRSTRRYSPTLALTLQLLRSTTSAAQFFLPEPFGQPGLLSESVLSWKKYLPETPRSNVAGVQQSDDAAYKCAQSRAIRRMKAQNPEGLVGRARISARLGFSDRP</sequence>
<organism>
    <name type="scientific">Physcomitrium patens</name>
    <name type="common">Spreading-leaved earth moss</name>
    <name type="synonym">Physcomitrella patens</name>
    <dbReference type="NCBI Taxonomy" id="3218"/>
    <lineage>
        <taxon>Eukaryota</taxon>
        <taxon>Viridiplantae</taxon>
        <taxon>Streptophyta</taxon>
        <taxon>Embryophyta</taxon>
        <taxon>Bryophyta</taxon>
        <taxon>Bryophytina</taxon>
        <taxon>Bryopsida</taxon>
        <taxon>Funariidae</taxon>
        <taxon>Funariales</taxon>
        <taxon>Funariaceae</taxon>
        <taxon>Physcomitrium</taxon>
    </lineage>
</organism>
<proteinExistence type="predicted"/>
<dbReference type="EMBL" id="DS545414">
    <property type="protein sequence ID" value="EDQ49266.1"/>
    <property type="molecule type" value="Genomic_DNA"/>
</dbReference>
<protein>
    <submittedName>
        <fullName evidence="2">Predicted protein</fullName>
    </submittedName>
</protein>
<feature type="region of interest" description="Disordered" evidence="1">
    <location>
        <begin position="61"/>
        <end position="123"/>
    </location>
</feature>
<name>A9U4Z0_PHYPA</name>
<dbReference type="AlphaFoldDB" id="A9U4Z0"/>
<evidence type="ECO:0000313" key="2">
    <source>
        <dbReference type="EMBL" id="EDQ49266.1"/>
    </source>
</evidence>
<gene>
    <name evidence="2" type="ORF">PHYPADRAFT_173697</name>
</gene>
<evidence type="ECO:0000256" key="1">
    <source>
        <dbReference type="SAM" id="MobiDB-lite"/>
    </source>
</evidence>
<reference evidence="2" key="1">
    <citation type="journal article" date="2008" name="Science">
        <title>The Physcomitrella genome reveals evolutionary insights into the conquest of land by plants.</title>
        <authorList>
            <person name="Rensing S."/>
            <person name="Lang D."/>
            <person name="Zimmer A."/>
            <person name="Terry A."/>
            <person name="Salamov A."/>
            <person name="Shapiro H."/>
            <person name="Nishiyama T."/>
            <person name="Perroud P.-F."/>
            <person name="Lindquist E."/>
            <person name="Kamisugi Y."/>
            <person name="Tanahashi T."/>
            <person name="Sakakibara K."/>
            <person name="Fujita T."/>
            <person name="Oishi K."/>
            <person name="Shin-I T."/>
            <person name="Kuroki Y."/>
            <person name="Toyoda A."/>
            <person name="Suzuki Y."/>
            <person name="Hashimoto A."/>
            <person name="Yamaguchi K."/>
            <person name="Sugano A."/>
            <person name="Kohara Y."/>
            <person name="Fujiyama A."/>
            <person name="Anterola A."/>
            <person name="Aoki S."/>
            <person name="Ashton N."/>
            <person name="Barbazuk W.B."/>
            <person name="Barker E."/>
            <person name="Bennetzen J."/>
            <person name="Bezanilla M."/>
            <person name="Blankenship R."/>
            <person name="Cho S.H."/>
            <person name="Dutcher S."/>
            <person name="Estelle M."/>
            <person name="Fawcett J.A."/>
            <person name="Gundlach H."/>
            <person name="Hanada K."/>
            <person name="Heyl A."/>
            <person name="Hicks K.A."/>
            <person name="Hugh J."/>
            <person name="Lohr M."/>
            <person name="Mayer K."/>
            <person name="Melkozernov A."/>
            <person name="Murata T."/>
            <person name="Nelson D."/>
            <person name="Pils B."/>
            <person name="Prigge M."/>
            <person name="Reiss B."/>
            <person name="Renner T."/>
            <person name="Rombauts S."/>
            <person name="Rushton P."/>
            <person name="Sanderfoot A."/>
            <person name="Schween G."/>
            <person name="Shiu S.-H."/>
            <person name="Stueber K."/>
            <person name="Theodoulou F.L."/>
            <person name="Tu H."/>
            <person name="Van de Peer Y."/>
            <person name="Verrier P.J."/>
            <person name="Waters E."/>
            <person name="Wood A."/>
            <person name="Yang L."/>
            <person name="Cove D."/>
            <person name="Cuming A."/>
            <person name="Hasebe M."/>
            <person name="Lucas S."/>
            <person name="Mishler D.B."/>
            <person name="Reski R."/>
            <person name="Grigoriev I."/>
            <person name="Quatrano R.S."/>
            <person name="Boore J.L."/>
        </authorList>
    </citation>
    <scope>NUCLEOTIDE SEQUENCE [LARGE SCALE GENOMIC DNA]</scope>
</reference>